<comment type="caution">
    <text evidence="1">The sequence shown here is derived from an EMBL/GenBank/DDBJ whole genome shotgun (WGS) entry which is preliminary data.</text>
</comment>
<protein>
    <submittedName>
        <fullName evidence="1">Uncharacterized protein</fullName>
    </submittedName>
</protein>
<gene>
    <name evidence="1" type="ORF">AJ85_18100</name>
</gene>
<organism evidence="1 2">
    <name type="scientific">Alkalihalobacillus alcalophilus ATCC 27647 = CGMCC 1.3604</name>
    <dbReference type="NCBI Taxonomy" id="1218173"/>
    <lineage>
        <taxon>Bacteria</taxon>
        <taxon>Bacillati</taxon>
        <taxon>Bacillota</taxon>
        <taxon>Bacilli</taxon>
        <taxon>Bacillales</taxon>
        <taxon>Bacillaceae</taxon>
        <taxon>Alkalihalobacillus</taxon>
    </lineage>
</organism>
<accession>A0A4S4JW09</accession>
<evidence type="ECO:0000313" key="2">
    <source>
        <dbReference type="Proteomes" id="UP000297014"/>
    </source>
</evidence>
<evidence type="ECO:0000313" key="1">
    <source>
        <dbReference type="EMBL" id="THG89363.1"/>
    </source>
</evidence>
<name>A0A4S4JW09_ALKAL</name>
<dbReference type="EMBL" id="JALP01000242">
    <property type="protein sequence ID" value="THG89363.1"/>
    <property type="molecule type" value="Genomic_DNA"/>
</dbReference>
<dbReference type="AlphaFoldDB" id="A0A4S4JW09"/>
<reference evidence="1 2" key="1">
    <citation type="submission" date="2014-01" db="EMBL/GenBank/DDBJ databases">
        <title>Draft genome sequencing of Bacillus alcalophilus CGMCC 1.3604.</title>
        <authorList>
            <person name="Yang J."/>
            <person name="Diao L."/>
            <person name="Yang S."/>
        </authorList>
    </citation>
    <scope>NUCLEOTIDE SEQUENCE [LARGE SCALE GENOMIC DNA]</scope>
    <source>
        <strain evidence="1 2">CGMCC 1.3604</strain>
    </source>
</reference>
<dbReference type="RefSeq" id="WP_003322246.1">
    <property type="nucleotide sequence ID" value="NZ_ALPT02000099.1"/>
</dbReference>
<dbReference type="Proteomes" id="UP000297014">
    <property type="component" value="Unassembled WGS sequence"/>
</dbReference>
<sequence>MPIEVGVWKINDGIKKVTFLAIESERKLEDISVEDLSIVSEDLLLIEGKYKPTSGSLLICWRWMRKVISILLS</sequence>
<proteinExistence type="predicted"/>